<feature type="domain" description="ACT" evidence="2">
    <location>
        <begin position="627"/>
        <end position="701"/>
    </location>
</feature>
<dbReference type="PANTHER" id="PTHR21262:SF36">
    <property type="entry name" value="BIFUNCTIONAL (P)PPGPP SYNTHASE_HYDROLASE SPOT"/>
    <property type="match status" value="1"/>
</dbReference>
<evidence type="ECO:0000259" key="3">
    <source>
        <dbReference type="PROSITE" id="PS51831"/>
    </source>
</evidence>
<dbReference type="EC" id="2.7.6.5" evidence="5"/>
<dbReference type="EMBL" id="CP091521">
    <property type="protein sequence ID" value="XHH50114.1"/>
    <property type="molecule type" value="Genomic_DNA"/>
</dbReference>
<dbReference type="InterPro" id="IPR004095">
    <property type="entry name" value="TGS"/>
</dbReference>
<dbReference type="InterPro" id="IPR003607">
    <property type="entry name" value="HD/PDEase_dom"/>
</dbReference>
<dbReference type="Proteomes" id="UP000831534">
    <property type="component" value="Chromosome"/>
</dbReference>
<dbReference type="Gene3D" id="3.10.20.30">
    <property type="match status" value="1"/>
</dbReference>
<comment type="function">
    <text evidence="1">In eubacteria ppGpp (guanosine 3'-diphosphate 5'-diphosphate) is a mediator of the stringent response that coordinates a variety of cellular activities in response to changes in nutritional abundance.</text>
</comment>
<proteinExistence type="inferred from homology"/>
<name>A0ABD8B7Z8_9NEIS</name>
<dbReference type="SUPFAM" id="SSF109604">
    <property type="entry name" value="HD-domain/PDEase-like"/>
    <property type="match status" value="1"/>
</dbReference>
<gene>
    <name evidence="5" type="ORF">LVJ77_01035</name>
</gene>
<dbReference type="GO" id="GO:0015949">
    <property type="term" value="P:nucleobase-containing small molecule interconversion"/>
    <property type="evidence" value="ECO:0007669"/>
    <property type="project" value="UniProtKB-ARBA"/>
</dbReference>
<accession>A0ABD8B7Z8</accession>
<evidence type="ECO:0000313" key="6">
    <source>
        <dbReference type="Proteomes" id="UP000831534"/>
    </source>
</evidence>
<dbReference type="GO" id="GO:0008728">
    <property type="term" value="F:GTP diphosphokinase activity"/>
    <property type="evidence" value="ECO:0007669"/>
    <property type="project" value="UniProtKB-EC"/>
</dbReference>
<dbReference type="InterPro" id="IPR033655">
    <property type="entry name" value="TGS_RelA/SpoT"/>
</dbReference>
<dbReference type="Pfam" id="PF04607">
    <property type="entry name" value="RelA_SpoT"/>
    <property type="match status" value="1"/>
</dbReference>
<dbReference type="CDD" id="cd05399">
    <property type="entry name" value="NT_Rel-Spo_like"/>
    <property type="match status" value="1"/>
</dbReference>
<protein>
    <submittedName>
        <fullName evidence="5">RelA/SpoT family protein</fullName>
        <ecNumber evidence="5">2.7.6.5</ecNumber>
    </submittedName>
</protein>
<dbReference type="FunFam" id="3.30.460.10:FF:000001">
    <property type="entry name" value="GTP pyrophosphokinase RelA"/>
    <property type="match status" value="1"/>
</dbReference>
<reference evidence="5 6" key="1">
    <citation type="journal article" date="2022" name="Res Sq">
        <title>Evolution of multicellular longitudinally dividing oral cavity symbionts (Neisseriaceae).</title>
        <authorList>
            <person name="Nyongesa S."/>
            <person name="Weber P."/>
            <person name="Bernet E."/>
            <person name="Pullido F."/>
            <person name="Nieckarz M."/>
            <person name="Delaby M."/>
            <person name="Nieves C."/>
            <person name="Viehboeck T."/>
            <person name="Krause N."/>
            <person name="Rivera-Millot A."/>
            <person name="Nakamura A."/>
            <person name="Vischer N."/>
            <person name="VanNieuwenhze M."/>
            <person name="Brun Y."/>
            <person name="Cava F."/>
            <person name="Bulgheresi S."/>
            <person name="Veyrier F."/>
        </authorList>
    </citation>
    <scope>NUCLEOTIDE SEQUENCE [LARGE SCALE GENOMIC DNA]</scope>
    <source>
        <strain evidence="5 6">17694</strain>
    </source>
</reference>
<dbReference type="InterPro" id="IPR004811">
    <property type="entry name" value="RelA/Spo_fam"/>
</dbReference>
<comment type="similarity">
    <text evidence="1">Belongs to the relA/spoT family.</text>
</comment>
<dbReference type="FunFam" id="1.10.3210.10:FF:000001">
    <property type="entry name" value="GTP pyrophosphokinase RelA"/>
    <property type="match status" value="1"/>
</dbReference>
<dbReference type="NCBIfam" id="TIGR00691">
    <property type="entry name" value="spoT_relA"/>
    <property type="match status" value="1"/>
</dbReference>
<dbReference type="InterPro" id="IPR002912">
    <property type="entry name" value="ACT_dom"/>
</dbReference>
<keyword evidence="6" id="KW-1185">Reference proteome</keyword>
<dbReference type="Gene3D" id="3.30.460.10">
    <property type="entry name" value="Beta Polymerase, domain 2"/>
    <property type="match status" value="1"/>
</dbReference>
<dbReference type="SUPFAM" id="SSF81271">
    <property type="entry name" value="TGS-like"/>
    <property type="match status" value="1"/>
</dbReference>
<dbReference type="Gene3D" id="1.10.3210.10">
    <property type="entry name" value="Hypothetical protein af1432"/>
    <property type="match status" value="1"/>
</dbReference>
<dbReference type="InterPro" id="IPR007685">
    <property type="entry name" value="RelA_SpoT"/>
</dbReference>
<dbReference type="PROSITE" id="PS51831">
    <property type="entry name" value="HD"/>
    <property type="match status" value="1"/>
</dbReference>
<dbReference type="SUPFAM" id="SSF55021">
    <property type="entry name" value="ACT-like"/>
    <property type="match status" value="1"/>
</dbReference>
<dbReference type="Pfam" id="PF13328">
    <property type="entry name" value="HD_4"/>
    <property type="match status" value="1"/>
</dbReference>
<dbReference type="CDD" id="cd00077">
    <property type="entry name" value="HDc"/>
    <property type="match status" value="1"/>
</dbReference>
<dbReference type="InterPro" id="IPR006674">
    <property type="entry name" value="HD_domain"/>
</dbReference>
<feature type="domain" description="HD" evidence="3">
    <location>
        <begin position="65"/>
        <end position="164"/>
    </location>
</feature>
<sequence>MKIRPTPAPAPTAPYDAEYTAPARAILFGIAGHYLDTEALALLERACAFAFRAHDGQTRKSGEPYITHPIAVSAELAKWGMDIETLCAGLMHDVLEDTDVDYMQMANRFGTVITDLVDGVSKLDKFEYSDKAQHQAESFRKLAMAMTKDVRVIMVKLADRLHNMRTLGGVGKVEKRRSTSRETLEIHAPIAHRLGLNSVYREMQDLAFANLYPERFRALEKAMVTFRQQYGHVIDTVVEKFAAGLAEHGIAAELDGREKHVYSIYEKMKRRKLHFKEVFDIYSIRVLVDSNLDCYTALGVMHMLYRPDLRRFKDHIAIPKSNSYQSLHTTLKGPSGLPIEVQIRTRQMHSIAESGIAAVLDSEDTWAHTKRWLSDILELQERSEGDAAEFLQNVKSDLAGNEVYVYTPQGEIITLPRGATALDFAYAIHTDVGNSCAVVKINKKVCPLRTCLHNGDQVEIVRSQQVQPKAQWLDWVVTGRAAAAIKQYLKRRSRSNTVRLGQTLLQQAWAAMVGQQPVPELDEESLLRIGSGELPVQEAVRRLARQHGVQANDWADAVPYRVDAAAAGVLLGTCCHPVAGDAVGAVRSAGHGFTVHREHCPQLLQAAPEQRVEAVWQGRSEHGYDVALTVSCLDAHGLLAALTSAVSANGGNINALDTVAEADDTGMMVFRFHVRVADLAGLHKLTDALAKVKQVRSVKRG</sequence>
<dbReference type="SMART" id="SM00471">
    <property type="entry name" value="HDc"/>
    <property type="match status" value="1"/>
</dbReference>
<dbReference type="KEGG" id="ckh:LVJ77_01035"/>
<dbReference type="PROSITE" id="PS51671">
    <property type="entry name" value="ACT"/>
    <property type="match status" value="1"/>
</dbReference>
<dbReference type="AlphaFoldDB" id="A0ABD8B7Z8"/>
<dbReference type="Gene3D" id="3.30.70.260">
    <property type="match status" value="1"/>
</dbReference>
<dbReference type="PANTHER" id="PTHR21262">
    <property type="entry name" value="GUANOSINE-3',5'-BIS DIPHOSPHATE 3'-PYROPHOSPHOHYDROLASE"/>
    <property type="match status" value="1"/>
</dbReference>
<dbReference type="SMART" id="SM00954">
    <property type="entry name" value="RelA_SpoT"/>
    <property type="match status" value="1"/>
</dbReference>
<dbReference type="RefSeq" id="WP_027009076.1">
    <property type="nucleotide sequence ID" value="NZ_CP091521.1"/>
</dbReference>
<dbReference type="InterPro" id="IPR043519">
    <property type="entry name" value="NT_sf"/>
</dbReference>
<evidence type="ECO:0000313" key="5">
    <source>
        <dbReference type="EMBL" id="XHH50114.1"/>
    </source>
</evidence>
<organism evidence="5 6">
    <name type="scientific">Conchiformibius kuhniae</name>
    <dbReference type="NCBI Taxonomy" id="211502"/>
    <lineage>
        <taxon>Bacteria</taxon>
        <taxon>Pseudomonadati</taxon>
        <taxon>Pseudomonadota</taxon>
        <taxon>Betaproteobacteria</taxon>
        <taxon>Neisseriales</taxon>
        <taxon>Neisseriaceae</taxon>
        <taxon>Conchiformibius</taxon>
    </lineage>
</organism>
<dbReference type="CDD" id="cd01668">
    <property type="entry name" value="TGS_RSH"/>
    <property type="match status" value="1"/>
</dbReference>
<dbReference type="FunFam" id="3.10.20.30:FF:000002">
    <property type="entry name" value="GTP pyrophosphokinase (RelA/SpoT)"/>
    <property type="match status" value="1"/>
</dbReference>
<dbReference type="CDD" id="cd04876">
    <property type="entry name" value="ACT_RelA-SpoT"/>
    <property type="match status" value="1"/>
</dbReference>
<dbReference type="Pfam" id="PF02824">
    <property type="entry name" value="TGS"/>
    <property type="match status" value="1"/>
</dbReference>
<evidence type="ECO:0000256" key="1">
    <source>
        <dbReference type="RuleBase" id="RU003847"/>
    </source>
</evidence>
<keyword evidence="5" id="KW-0808">Transferase</keyword>
<dbReference type="InterPro" id="IPR012676">
    <property type="entry name" value="TGS-like"/>
</dbReference>
<evidence type="ECO:0000259" key="2">
    <source>
        <dbReference type="PROSITE" id="PS51671"/>
    </source>
</evidence>
<dbReference type="SUPFAM" id="SSF81301">
    <property type="entry name" value="Nucleotidyltransferase"/>
    <property type="match status" value="1"/>
</dbReference>
<dbReference type="InterPro" id="IPR012675">
    <property type="entry name" value="Beta-grasp_dom_sf"/>
</dbReference>
<dbReference type="Pfam" id="PF13291">
    <property type="entry name" value="ACT_4"/>
    <property type="match status" value="1"/>
</dbReference>
<feature type="domain" description="TGS" evidence="4">
    <location>
        <begin position="401"/>
        <end position="462"/>
    </location>
</feature>
<dbReference type="PROSITE" id="PS51880">
    <property type="entry name" value="TGS"/>
    <property type="match status" value="1"/>
</dbReference>
<evidence type="ECO:0000259" key="4">
    <source>
        <dbReference type="PROSITE" id="PS51880"/>
    </source>
</evidence>
<dbReference type="InterPro" id="IPR045865">
    <property type="entry name" value="ACT-like_dom_sf"/>
</dbReference>